<feature type="domain" description="Ferritin/DPS" evidence="3">
    <location>
        <begin position="3"/>
        <end position="106"/>
    </location>
</feature>
<dbReference type="GeneID" id="89471814"/>
<evidence type="ECO:0000259" key="3">
    <source>
        <dbReference type="Pfam" id="PF00210"/>
    </source>
</evidence>
<dbReference type="EMBL" id="JFAD01000002">
    <property type="protein sequence ID" value="EXU61457.1"/>
    <property type="molecule type" value="Genomic_DNA"/>
</dbReference>
<proteinExistence type="inferred from homology"/>
<evidence type="ECO:0000313" key="5">
    <source>
        <dbReference type="Proteomes" id="UP000020977"/>
    </source>
</evidence>
<dbReference type="Proteomes" id="UP000020977">
    <property type="component" value="Unassembled WGS sequence"/>
</dbReference>
<evidence type="ECO:0000256" key="1">
    <source>
        <dbReference type="ARBA" id="ARBA00009497"/>
    </source>
</evidence>
<reference evidence="4 5" key="1">
    <citation type="submission" date="2014-03" db="EMBL/GenBank/DDBJ databases">
        <title>Genome sequence of Mycoplasma ovipneumoniae strain 14811.</title>
        <authorList>
            <person name="Sirand-Pugnet P."/>
            <person name="Breton M."/>
            <person name="Dordet-Frisoni E."/>
            <person name="Baranowski E."/>
            <person name="Barre A."/>
            <person name="Couture C."/>
            <person name="Dupuy V."/>
            <person name="Gaurivaud P."/>
            <person name="Jacob D."/>
            <person name="Lemaitre C."/>
            <person name="Manso-Silvan L."/>
            <person name="Nikolski M."/>
            <person name="Nouvel L.-X."/>
            <person name="Poumarat F."/>
            <person name="Tardy F."/>
            <person name="Thebault P."/>
            <person name="Theil S."/>
            <person name="Citti C."/>
            <person name="Thiaucourt F."/>
            <person name="Blanchard A."/>
        </authorList>
    </citation>
    <scope>NUCLEOTIDE SEQUENCE [LARGE SCALE GENOMIC DNA]</scope>
    <source>
        <strain evidence="4 5">14811</strain>
    </source>
</reference>
<dbReference type="Pfam" id="PF00210">
    <property type="entry name" value="Ferritin"/>
    <property type="match status" value="1"/>
</dbReference>
<dbReference type="PIRSF" id="PIRSF005900">
    <property type="entry name" value="Dps"/>
    <property type="match status" value="1"/>
</dbReference>
<comment type="similarity">
    <text evidence="1 2">Belongs to the Dps family.</text>
</comment>
<dbReference type="GO" id="GO:0008199">
    <property type="term" value="F:ferric iron binding"/>
    <property type="evidence" value="ECO:0007669"/>
    <property type="project" value="InterPro"/>
</dbReference>
<protein>
    <submittedName>
        <fullName evidence="4">Neutrophil activating protein</fullName>
    </submittedName>
</protein>
<dbReference type="eggNOG" id="COG0783">
    <property type="taxonomic scope" value="Bacteria"/>
</dbReference>
<dbReference type="PANTHER" id="PTHR42932:SF1">
    <property type="entry name" value="GENERAL STRESS PROTEIN 20U"/>
    <property type="match status" value="1"/>
</dbReference>
<comment type="caution">
    <text evidence="4">The sequence shown here is derived from an EMBL/GenBank/DDBJ whole genome shotgun (WGS) entry which is preliminary data.</text>
</comment>
<dbReference type="PANTHER" id="PTHR42932">
    <property type="entry name" value="GENERAL STRESS PROTEIN 20U"/>
    <property type="match status" value="1"/>
</dbReference>
<dbReference type="Gene3D" id="1.20.1260.10">
    <property type="match status" value="1"/>
</dbReference>
<name>A0A014NRF6_9BACT</name>
<dbReference type="PRINTS" id="PR01346">
    <property type="entry name" value="HELNAPAPROT"/>
</dbReference>
<organism evidence="4 5">
    <name type="scientific">Mesomycoplasma ovipneumoniae 14811</name>
    <dbReference type="NCBI Taxonomy" id="1188239"/>
    <lineage>
        <taxon>Bacteria</taxon>
        <taxon>Bacillati</taxon>
        <taxon>Mycoplasmatota</taxon>
        <taxon>Mycoplasmoidales</taxon>
        <taxon>Metamycoplasmataceae</taxon>
        <taxon>Mesomycoplasma</taxon>
    </lineage>
</organism>
<dbReference type="InterPro" id="IPR009078">
    <property type="entry name" value="Ferritin-like_SF"/>
</dbReference>
<dbReference type="SUPFAM" id="SSF47240">
    <property type="entry name" value="Ferritin-like"/>
    <property type="match status" value="1"/>
</dbReference>
<dbReference type="STRING" id="1188239.MOVI_0110"/>
<evidence type="ECO:0000256" key="2">
    <source>
        <dbReference type="RuleBase" id="RU003875"/>
    </source>
</evidence>
<dbReference type="InterPro" id="IPR002177">
    <property type="entry name" value="DPS_DNA-bd"/>
</dbReference>
<dbReference type="InterPro" id="IPR008331">
    <property type="entry name" value="Ferritin_DPS_dom"/>
</dbReference>
<dbReference type="AlphaFoldDB" id="A0A014NRF6"/>
<evidence type="ECO:0000313" key="4">
    <source>
        <dbReference type="EMBL" id="EXU61457.1"/>
    </source>
</evidence>
<dbReference type="InterPro" id="IPR012347">
    <property type="entry name" value="Ferritin-like"/>
</dbReference>
<accession>A0A014NRF6</accession>
<sequence length="145" mass="17018">MITKLNKLQANLTVLYTNLKNFHWNLQDVDFLVIHKYTDKLAKKTIEFVDEVAEKIRSLGQVAISSFDEISQNSDLEIFNSKIWTSEVALEKIGKQIKLILEVCKNIQQDESNFEIQHLIFPLIDELVLYYHKELWIIHAQKSNN</sequence>
<gene>
    <name evidence="4" type="primary">napA</name>
    <name evidence="4" type="ORF">MOVI_0110</name>
</gene>
<dbReference type="RefSeq" id="WP_044283876.1">
    <property type="nucleotide sequence ID" value="NZ_JFAD01000002.1"/>
</dbReference>
<dbReference type="CDD" id="cd01043">
    <property type="entry name" value="DPS"/>
    <property type="match status" value="1"/>
</dbReference>